<organism evidence="1 2">
    <name type="scientific">Olea europaea subsp. europaea</name>
    <dbReference type="NCBI Taxonomy" id="158383"/>
    <lineage>
        <taxon>Eukaryota</taxon>
        <taxon>Viridiplantae</taxon>
        <taxon>Streptophyta</taxon>
        <taxon>Embryophyta</taxon>
        <taxon>Tracheophyta</taxon>
        <taxon>Spermatophyta</taxon>
        <taxon>Magnoliopsida</taxon>
        <taxon>eudicotyledons</taxon>
        <taxon>Gunneridae</taxon>
        <taxon>Pentapetalae</taxon>
        <taxon>asterids</taxon>
        <taxon>lamiids</taxon>
        <taxon>Lamiales</taxon>
        <taxon>Oleaceae</taxon>
        <taxon>Oleeae</taxon>
        <taxon>Olea</taxon>
    </lineage>
</organism>
<gene>
    <name evidence="1" type="ORF">OLEA9_D004074</name>
</gene>
<evidence type="ECO:0000313" key="2">
    <source>
        <dbReference type="Proteomes" id="UP000594638"/>
    </source>
</evidence>
<protein>
    <submittedName>
        <fullName evidence="1">AP-2 complex subunit alpha-1-like</fullName>
    </submittedName>
</protein>
<dbReference type="EMBL" id="CACTIH010009060">
    <property type="protein sequence ID" value="CAA3021878.1"/>
    <property type="molecule type" value="Genomic_DNA"/>
</dbReference>
<accession>A0A8S0UZ38</accession>
<dbReference type="OrthoDB" id="413467at2759"/>
<name>A0A8S0UZ38_OLEEU</name>
<sequence>MFVGNIWNCQNEEQEQLRLNKEIDNIRTRFKNGKANCKTQTFARICIWASIWLC</sequence>
<keyword evidence="2" id="KW-1185">Reference proteome</keyword>
<comment type="caution">
    <text evidence="1">The sequence shown here is derived from an EMBL/GenBank/DDBJ whole genome shotgun (WGS) entry which is preliminary data.</text>
</comment>
<feature type="non-terminal residue" evidence="1">
    <location>
        <position position="54"/>
    </location>
</feature>
<dbReference type="Gramene" id="OE9D004074T1">
    <property type="protein sequence ID" value="OE9D004074C1"/>
    <property type="gene ID" value="OE9D004074"/>
</dbReference>
<dbReference type="Proteomes" id="UP000594638">
    <property type="component" value="Unassembled WGS sequence"/>
</dbReference>
<dbReference type="AlphaFoldDB" id="A0A8S0UZ38"/>
<evidence type="ECO:0000313" key="1">
    <source>
        <dbReference type="EMBL" id="CAA3021878.1"/>
    </source>
</evidence>
<proteinExistence type="predicted"/>
<reference evidence="1 2" key="1">
    <citation type="submission" date="2019-12" db="EMBL/GenBank/DDBJ databases">
        <authorList>
            <person name="Alioto T."/>
            <person name="Alioto T."/>
            <person name="Gomez Garrido J."/>
        </authorList>
    </citation>
    <scope>NUCLEOTIDE SEQUENCE [LARGE SCALE GENOMIC DNA]</scope>
</reference>